<reference evidence="1 2" key="1">
    <citation type="submission" date="2018-11" db="EMBL/GenBank/DDBJ databases">
        <authorList>
            <consortium name="Pathogen Informatics"/>
        </authorList>
    </citation>
    <scope>NUCLEOTIDE SEQUENCE [LARGE SCALE GENOMIC DNA]</scope>
</reference>
<dbReference type="GO" id="GO:0005886">
    <property type="term" value="C:plasma membrane"/>
    <property type="evidence" value="ECO:0007669"/>
    <property type="project" value="TreeGrafter"/>
</dbReference>
<dbReference type="Proteomes" id="UP000271889">
    <property type="component" value="Unassembled WGS sequence"/>
</dbReference>
<organism evidence="1 2">
    <name type="scientific">Cylicostephanus goldi</name>
    <name type="common">Nematode worm</name>
    <dbReference type="NCBI Taxonomy" id="71465"/>
    <lineage>
        <taxon>Eukaryota</taxon>
        <taxon>Metazoa</taxon>
        <taxon>Ecdysozoa</taxon>
        <taxon>Nematoda</taxon>
        <taxon>Chromadorea</taxon>
        <taxon>Rhabditida</taxon>
        <taxon>Rhabditina</taxon>
        <taxon>Rhabditomorpha</taxon>
        <taxon>Strongyloidea</taxon>
        <taxon>Strongylidae</taxon>
        <taxon>Cylicostephanus</taxon>
    </lineage>
</organism>
<keyword evidence="2" id="KW-1185">Reference proteome</keyword>
<dbReference type="GO" id="GO:0030659">
    <property type="term" value="C:cytoplasmic vesicle membrane"/>
    <property type="evidence" value="ECO:0007669"/>
    <property type="project" value="TreeGrafter"/>
</dbReference>
<evidence type="ECO:0000313" key="1">
    <source>
        <dbReference type="EMBL" id="VDN35117.1"/>
    </source>
</evidence>
<dbReference type="EMBL" id="UYRV01126136">
    <property type="protein sequence ID" value="VDN35117.1"/>
    <property type="molecule type" value="Genomic_DNA"/>
</dbReference>
<sequence length="96" mass="11432">MVLGARREAAGYHCIMVWKRCDKSEIEKNRIWAEGLIGRVYVNKAPNFKDPIQIERMLNLVHDLESTPYSMGPNSTSFWLRDFNNYRQYFTEDNER</sequence>
<dbReference type="OrthoDB" id="5845264at2759"/>
<dbReference type="GO" id="GO:0006897">
    <property type="term" value="P:endocytosis"/>
    <property type="evidence" value="ECO:0007669"/>
    <property type="project" value="TreeGrafter"/>
</dbReference>
<name>A0A3P7NL57_CYLGO</name>
<proteinExistence type="predicted"/>
<dbReference type="PANTHER" id="PTHR10796:SF105">
    <property type="entry name" value="SSD DOMAIN-CONTAINING PROTEIN"/>
    <property type="match status" value="1"/>
</dbReference>
<dbReference type="GO" id="GO:0018996">
    <property type="term" value="P:molting cycle, collagen and cuticulin-based cuticle"/>
    <property type="evidence" value="ECO:0007669"/>
    <property type="project" value="TreeGrafter"/>
</dbReference>
<dbReference type="AlphaFoldDB" id="A0A3P7NL57"/>
<gene>
    <name evidence="1" type="ORF">CGOC_LOCUS12837</name>
</gene>
<evidence type="ECO:0000313" key="2">
    <source>
        <dbReference type="Proteomes" id="UP000271889"/>
    </source>
</evidence>
<protein>
    <submittedName>
        <fullName evidence="1">Uncharacterized protein</fullName>
    </submittedName>
</protein>
<dbReference type="PANTHER" id="PTHR10796">
    <property type="entry name" value="PATCHED-RELATED"/>
    <property type="match status" value="1"/>
</dbReference>
<accession>A0A3P7NL57</accession>
<dbReference type="InterPro" id="IPR051697">
    <property type="entry name" value="Patched_domain-protein"/>
</dbReference>